<dbReference type="Proteomes" id="UP000245207">
    <property type="component" value="Unassembled WGS sequence"/>
</dbReference>
<organism evidence="1 2">
    <name type="scientific">Artemisia annua</name>
    <name type="common">Sweet wormwood</name>
    <dbReference type="NCBI Taxonomy" id="35608"/>
    <lineage>
        <taxon>Eukaryota</taxon>
        <taxon>Viridiplantae</taxon>
        <taxon>Streptophyta</taxon>
        <taxon>Embryophyta</taxon>
        <taxon>Tracheophyta</taxon>
        <taxon>Spermatophyta</taxon>
        <taxon>Magnoliopsida</taxon>
        <taxon>eudicotyledons</taxon>
        <taxon>Gunneridae</taxon>
        <taxon>Pentapetalae</taxon>
        <taxon>asterids</taxon>
        <taxon>campanulids</taxon>
        <taxon>Asterales</taxon>
        <taxon>Asteraceae</taxon>
        <taxon>Asteroideae</taxon>
        <taxon>Anthemideae</taxon>
        <taxon>Artemisiinae</taxon>
        <taxon>Artemisia</taxon>
    </lineage>
</organism>
<evidence type="ECO:0000313" key="1">
    <source>
        <dbReference type="EMBL" id="PWA51347.1"/>
    </source>
</evidence>
<sequence>MGVLDLAREGRTEKERHVDNRCTIKKKILFFDNKGWSDIGSHEDVQIARQISELFRRWVALKTERGRFIEELKTVDNFYAKKMVEHLTAVQEKYDVKLMHVFTLVDELDLSARSKDVFYS</sequence>
<protein>
    <submittedName>
        <fullName evidence="1">Uncharacterized protein</fullName>
    </submittedName>
</protein>
<evidence type="ECO:0000313" key="2">
    <source>
        <dbReference type="Proteomes" id="UP000245207"/>
    </source>
</evidence>
<name>A0A2U1LQS9_ARTAN</name>
<keyword evidence="2" id="KW-1185">Reference proteome</keyword>
<accession>A0A2U1LQS9</accession>
<dbReference type="AlphaFoldDB" id="A0A2U1LQS9"/>
<gene>
    <name evidence="1" type="ORF">CTI12_AA464330</name>
</gene>
<comment type="caution">
    <text evidence="1">The sequence shown here is derived from an EMBL/GenBank/DDBJ whole genome shotgun (WGS) entry which is preliminary data.</text>
</comment>
<dbReference type="EMBL" id="PKPP01008185">
    <property type="protein sequence ID" value="PWA51347.1"/>
    <property type="molecule type" value="Genomic_DNA"/>
</dbReference>
<proteinExistence type="predicted"/>
<reference evidence="1 2" key="1">
    <citation type="journal article" date="2018" name="Mol. Plant">
        <title>The genome of Artemisia annua provides insight into the evolution of Asteraceae family and artemisinin biosynthesis.</title>
        <authorList>
            <person name="Shen Q."/>
            <person name="Zhang L."/>
            <person name="Liao Z."/>
            <person name="Wang S."/>
            <person name="Yan T."/>
            <person name="Shi P."/>
            <person name="Liu M."/>
            <person name="Fu X."/>
            <person name="Pan Q."/>
            <person name="Wang Y."/>
            <person name="Lv Z."/>
            <person name="Lu X."/>
            <person name="Zhang F."/>
            <person name="Jiang W."/>
            <person name="Ma Y."/>
            <person name="Chen M."/>
            <person name="Hao X."/>
            <person name="Li L."/>
            <person name="Tang Y."/>
            <person name="Lv G."/>
            <person name="Zhou Y."/>
            <person name="Sun X."/>
            <person name="Brodelius P.E."/>
            <person name="Rose J.K.C."/>
            <person name="Tang K."/>
        </authorList>
    </citation>
    <scope>NUCLEOTIDE SEQUENCE [LARGE SCALE GENOMIC DNA]</scope>
    <source>
        <strain evidence="2">cv. Huhao1</strain>
        <tissue evidence="1">Leaf</tissue>
    </source>
</reference>